<organism evidence="1 2">
    <name type="scientific">Rhodococcus oxybenzonivorans</name>
    <dbReference type="NCBI Taxonomy" id="1990687"/>
    <lineage>
        <taxon>Bacteria</taxon>
        <taxon>Bacillati</taxon>
        <taxon>Actinomycetota</taxon>
        <taxon>Actinomycetes</taxon>
        <taxon>Mycobacteriales</taxon>
        <taxon>Nocardiaceae</taxon>
        <taxon>Rhodococcus</taxon>
    </lineage>
</organism>
<comment type="caution">
    <text evidence="1">The sequence shown here is derived from an EMBL/GenBank/DDBJ whole genome shotgun (WGS) entry which is preliminary data.</text>
</comment>
<sequence length="100" mass="10791">MAKHLIDPADLTAAHIGQYVRVSTKSPMDGGAERETLLVGALLGVEHKLDEIVEKALQTRITVDVAVNEVVLFIPPHIPVEIAETVDELMAKADELAPSE</sequence>
<protein>
    <submittedName>
        <fullName evidence="1">Uncharacterized protein</fullName>
    </submittedName>
</protein>
<name>A0AAE4UVC1_9NOCA</name>
<reference evidence="1" key="1">
    <citation type="submission" date="2023-10" db="EMBL/GenBank/DDBJ databases">
        <title>Development of a sustainable strategy for remediation of hydrocarbon-contaminated territories based on the waste exchange concept.</title>
        <authorList>
            <person name="Krivoruchko A."/>
        </authorList>
    </citation>
    <scope>NUCLEOTIDE SEQUENCE</scope>
    <source>
        <strain evidence="1">IEGM 68</strain>
    </source>
</reference>
<gene>
    <name evidence="1" type="ORF">R4315_01895</name>
</gene>
<evidence type="ECO:0000313" key="2">
    <source>
        <dbReference type="Proteomes" id="UP001185863"/>
    </source>
</evidence>
<dbReference type="Proteomes" id="UP001185863">
    <property type="component" value="Unassembled WGS sequence"/>
</dbReference>
<dbReference type="EMBL" id="JAWLUP010000002">
    <property type="protein sequence ID" value="MDV7263312.1"/>
    <property type="molecule type" value="Genomic_DNA"/>
</dbReference>
<accession>A0AAE4UVC1</accession>
<proteinExistence type="predicted"/>
<dbReference type="RefSeq" id="WP_317746925.1">
    <property type="nucleotide sequence ID" value="NZ_JAWLUP010000002.1"/>
</dbReference>
<evidence type="ECO:0000313" key="1">
    <source>
        <dbReference type="EMBL" id="MDV7263312.1"/>
    </source>
</evidence>
<dbReference type="AlphaFoldDB" id="A0AAE4UVC1"/>